<protein>
    <submittedName>
        <fullName evidence="1">Uncharacterized protein</fullName>
    </submittedName>
</protein>
<evidence type="ECO:0000313" key="1">
    <source>
        <dbReference type="EnsemblPlants" id="AET5Gv20613500.11"/>
    </source>
</evidence>
<keyword evidence="2" id="KW-1185">Reference proteome</keyword>
<reference evidence="1" key="5">
    <citation type="journal article" date="2021" name="G3 (Bethesda)">
        <title>Aegilops tauschii genome assembly Aet v5.0 features greater sequence contiguity and improved annotation.</title>
        <authorList>
            <person name="Wang L."/>
            <person name="Zhu T."/>
            <person name="Rodriguez J.C."/>
            <person name="Deal K.R."/>
            <person name="Dubcovsky J."/>
            <person name="McGuire P.E."/>
            <person name="Lux T."/>
            <person name="Spannagl M."/>
            <person name="Mayer K.F.X."/>
            <person name="Baldrich P."/>
            <person name="Meyers B.C."/>
            <person name="Huo N."/>
            <person name="Gu Y.Q."/>
            <person name="Zhou H."/>
            <person name="Devos K.M."/>
            <person name="Bennetzen J.L."/>
            <person name="Unver T."/>
            <person name="Budak H."/>
            <person name="Gulick P.J."/>
            <person name="Galiba G."/>
            <person name="Kalapos B."/>
            <person name="Nelson D.R."/>
            <person name="Li P."/>
            <person name="You F.M."/>
            <person name="Luo M.C."/>
            <person name="Dvorak J."/>
        </authorList>
    </citation>
    <scope>NUCLEOTIDE SEQUENCE [LARGE SCALE GENOMIC DNA]</scope>
    <source>
        <strain evidence="1">cv. AL8/78</strain>
    </source>
</reference>
<proteinExistence type="predicted"/>
<evidence type="ECO:0000313" key="2">
    <source>
        <dbReference type="Proteomes" id="UP000015105"/>
    </source>
</evidence>
<reference evidence="2" key="1">
    <citation type="journal article" date="2014" name="Science">
        <title>Ancient hybridizations among the ancestral genomes of bread wheat.</title>
        <authorList>
            <consortium name="International Wheat Genome Sequencing Consortium,"/>
            <person name="Marcussen T."/>
            <person name="Sandve S.R."/>
            <person name="Heier L."/>
            <person name="Spannagl M."/>
            <person name="Pfeifer M."/>
            <person name="Jakobsen K.S."/>
            <person name="Wulff B.B."/>
            <person name="Steuernagel B."/>
            <person name="Mayer K.F."/>
            <person name="Olsen O.A."/>
        </authorList>
    </citation>
    <scope>NUCLEOTIDE SEQUENCE [LARGE SCALE GENOMIC DNA]</scope>
    <source>
        <strain evidence="2">cv. AL8/78</strain>
    </source>
</reference>
<organism evidence="1 2">
    <name type="scientific">Aegilops tauschii subsp. strangulata</name>
    <name type="common">Goatgrass</name>
    <dbReference type="NCBI Taxonomy" id="200361"/>
    <lineage>
        <taxon>Eukaryota</taxon>
        <taxon>Viridiplantae</taxon>
        <taxon>Streptophyta</taxon>
        <taxon>Embryophyta</taxon>
        <taxon>Tracheophyta</taxon>
        <taxon>Spermatophyta</taxon>
        <taxon>Magnoliopsida</taxon>
        <taxon>Liliopsida</taxon>
        <taxon>Poales</taxon>
        <taxon>Poaceae</taxon>
        <taxon>BOP clade</taxon>
        <taxon>Pooideae</taxon>
        <taxon>Triticodae</taxon>
        <taxon>Triticeae</taxon>
        <taxon>Triticinae</taxon>
        <taxon>Aegilops</taxon>
    </lineage>
</organism>
<reference evidence="1" key="3">
    <citation type="journal article" date="2017" name="Nature">
        <title>Genome sequence of the progenitor of the wheat D genome Aegilops tauschii.</title>
        <authorList>
            <person name="Luo M.C."/>
            <person name="Gu Y.Q."/>
            <person name="Puiu D."/>
            <person name="Wang H."/>
            <person name="Twardziok S.O."/>
            <person name="Deal K.R."/>
            <person name="Huo N."/>
            <person name="Zhu T."/>
            <person name="Wang L."/>
            <person name="Wang Y."/>
            <person name="McGuire P.E."/>
            <person name="Liu S."/>
            <person name="Long H."/>
            <person name="Ramasamy R.K."/>
            <person name="Rodriguez J.C."/>
            <person name="Van S.L."/>
            <person name="Yuan L."/>
            <person name="Wang Z."/>
            <person name="Xia Z."/>
            <person name="Xiao L."/>
            <person name="Anderson O.D."/>
            <person name="Ouyang S."/>
            <person name="Liang Y."/>
            <person name="Zimin A.V."/>
            <person name="Pertea G."/>
            <person name="Qi P."/>
            <person name="Bennetzen J.L."/>
            <person name="Dai X."/>
            <person name="Dawson M.W."/>
            <person name="Muller H.G."/>
            <person name="Kugler K."/>
            <person name="Rivarola-Duarte L."/>
            <person name="Spannagl M."/>
            <person name="Mayer K.F.X."/>
            <person name="Lu F.H."/>
            <person name="Bevan M.W."/>
            <person name="Leroy P."/>
            <person name="Li P."/>
            <person name="You F.M."/>
            <person name="Sun Q."/>
            <person name="Liu Z."/>
            <person name="Lyons E."/>
            <person name="Wicker T."/>
            <person name="Salzberg S.L."/>
            <person name="Devos K.M."/>
            <person name="Dvorak J."/>
        </authorList>
    </citation>
    <scope>NUCLEOTIDE SEQUENCE [LARGE SCALE GENOMIC DNA]</scope>
    <source>
        <strain evidence="1">cv. AL8/78</strain>
    </source>
</reference>
<reference evidence="1" key="4">
    <citation type="submission" date="2019-03" db="UniProtKB">
        <authorList>
            <consortium name="EnsemblPlants"/>
        </authorList>
    </citation>
    <scope>IDENTIFICATION</scope>
</reference>
<sequence length="49" mass="5764">GKARFYCSKTLTTQCVTRRIELVFYSWPWPWPHPPSGKAARAQGRRRQS</sequence>
<accession>A0A453L348</accession>
<name>A0A453L348_AEGTS</name>
<dbReference type="AlphaFoldDB" id="A0A453L348"/>
<dbReference type="Gramene" id="AET5Gv20613500.11">
    <property type="protein sequence ID" value="AET5Gv20613500.11"/>
    <property type="gene ID" value="AET5Gv20613500"/>
</dbReference>
<dbReference type="Proteomes" id="UP000015105">
    <property type="component" value="Chromosome 5D"/>
</dbReference>
<reference evidence="2" key="2">
    <citation type="journal article" date="2017" name="Nat. Plants">
        <title>The Aegilops tauschii genome reveals multiple impacts of transposons.</title>
        <authorList>
            <person name="Zhao G."/>
            <person name="Zou C."/>
            <person name="Li K."/>
            <person name="Wang K."/>
            <person name="Li T."/>
            <person name="Gao L."/>
            <person name="Zhang X."/>
            <person name="Wang H."/>
            <person name="Yang Z."/>
            <person name="Liu X."/>
            <person name="Jiang W."/>
            <person name="Mao L."/>
            <person name="Kong X."/>
            <person name="Jiao Y."/>
            <person name="Jia J."/>
        </authorList>
    </citation>
    <scope>NUCLEOTIDE SEQUENCE [LARGE SCALE GENOMIC DNA]</scope>
    <source>
        <strain evidence="2">cv. AL8/78</strain>
    </source>
</reference>
<dbReference type="EnsemblPlants" id="AET5Gv20613500.11">
    <property type="protein sequence ID" value="AET5Gv20613500.11"/>
    <property type="gene ID" value="AET5Gv20613500"/>
</dbReference>